<sequence length="568" mass="63066">EAADVFLKDCARLQASDMLTLLEDGWEDALKRSVFGVLAAALNESPILMALHDITGERGNAPKYLEVAKKALEVMGASDGRKFIALTTDNPTTMQSFRRLFQAEFFWVLTFACFLHSLNTLVGKLCAYPAMKAIVSLANRIVTFFNASHYWGGQLQAEAKRLSITWGLKKNCESRWYALILLCLSVSIHRQPLSITCLREDAQRKIRGMSPVAADVVKAVLHTEKLWPLLAQLIRVAKPIVDAIGNCKSRQITLADCMLELLRCARTFSTMVVEHGEDADFLDYAKAVFDRRFIKIATPLHFLALFLHPDCRKLALSGDSANGRGKTIDFMVETALGVAKQWRWAAAKAQQLSVDIRSYSQFRAPFTGKNANAKAWWHNIPNQHAGIKALAIVLHSIVPHSAEVERLFSDLGGTQSARRCNLLVETMERTGRVRGHLNHTLRERRKASGQSIQRKHAHMHTRTSAGIDADLAKDLDCPITWIPPLDRPDEITDAQDIVEQAYIDLQTEINEEGSVDATETGVTGSVTTAGEVVDFAELGRVDRGETTAEPERLEIIGEAIAEGWNIAD</sequence>
<dbReference type="InterPro" id="IPR012337">
    <property type="entry name" value="RNaseH-like_sf"/>
</dbReference>
<reference evidence="1" key="1">
    <citation type="submission" date="2023-03" db="EMBL/GenBank/DDBJ databases">
        <title>Massive genome expansion in bonnet fungi (Mycena s.s.) driven by repeated elements and novel gene families across ecological guilds.</title>
        <authorList>
            <consortium name="Lawrence Berkeley National Laboratory"/>
            <person name="Harder C.B."/>
            <person name="Miyauchi S."/>
            <person name="Viragh M."/>
            <person name="Kuo A."/>
            <person name="Thoen E."/>
            <person name="Andreopoulos B."/>
            <person name="Lu D."/>
            <person name="Skrede I."/>
            <person name="Drula E."/>
            <person name="Henrissat B."/>
            <person name="Morin E."/>
            <person name="Kohler A."/>
            <person name="Barry K."/>
            <person name="LaButti K."/>
            <person name="Morin E."/>
            <person name="Salamov A."/>
            <person name="Lipzen A."/>
            <person name="Mereny Z."/>
            <person name="Hegedus B."/>
            <person name="Baldrian P."/>
            <person name="Stursova M."/>
            <person name="Weitz H."/>
            <person name="Taylor A."/>
            <person name="Grigoriev I.V."/>
            <person name="Nagy L.G."/>
            <person name="Martin F."/>
            <person name="Kauserud H."/>
        </authorList>
    </citation>
    <scope>NUCLEOTIDE SEQUENCE</scope>
    <source>
        <strain evidence="1">9284</strain>
    </source>
</reference>
<keyword evidence="2" id="KW-1185">Reference proteome</keyword>
<evidence type="ECO:0000313" key="1">
    <source>
        <dbReference type="EMBL" id="KAJ7606014.1"/>
    </source>
</evidence>
<accession>A0AAD7B090</accession>
<dbReference type="SUPFAM" id="SSF53098">
    <property type="entry name" value="Ribonuclease H-like"/>
    <property type="match status" value="1"/>
</dbReference>
<dbReference type="EMBL" id="JARKIF010000065">
    <property type="protein sequence ID" value="KAJ7606014.1"/>
    <property type="molecule type" value="Genomic_DNA"/>
</dbReference>
<feature type="non-terminal residue" evidence="1">
    <location>
        <position position="1"/>
    </location>
</feature>
<dbReference type="AlphaFoldDB" id="A0AAD7B090"/>
<organism evidence="1 2">
    <name type="scientific">Roridomyces roridus</name>
    <dbReference type="NCBI Taxonomy" id="1738132"/>
    <lineage>
        <taxon>Eukaryota</taxon>
        <taxon>Fungi</taxon>
        <taxon>Dikarya</taxon>
        <taxon>Basidiomycota</taxon>
        <taxon>Agaricomycotina</taxon>
        <taxon>Agaricomycetes</taxon>
        <taxon>Agaricomycetidae</taxon>
        <taxon>Agaricales</taxon>
        <taxon>Marasmiineae</taxon>
        <taxon>Mycenaceae</taxon>
        <taxon>Roridomyces</taxon>
    </lineage>
</organism>
<name>A0AAD7B090_9AGAR</name>
<protein>
    <submittedName>
        <fullName evidence="1">Ribonuclease H-like domain-containing protein</fullName>
    </submittedName>
</protein>
<comment type="caution">
    <text evidence="1">The sequence shown here is derived from an EMBL/GenBank/DDBJ whole genome shotgun (WGS) entry which is preliminary data.</text>
</comment>
<proteinExistence type="predicted"/>
<evidence type="ECO:0000313" key="2">
    <source>
        <dbReference type="Proteomes" id="UP001221142"/>
    </source>
</evidence>
<gene>
    <name evidence="1" type="ORF">FB45DRAFT_689514</name>
</gene>
<feature type="non-terminal residue" evidence="1">
    <location>
        <position position="568"/>
    </location>
</feature>
<dbReference type="Proteomes" id="UP001221142">
    <property type="component" value="Unassembled WGS sequence"/>
</dbReference>